<sequence>MARTPTVYILASHKNGTLYTGVTSNPVQRIWQHRNDCLPGFSQTYGVHTLVYYEVHEDMLSAITREKQLKKWRREWKLKLIEMRNPRWLDLWEELVG</sequence>
<evidence type="ECO:0000256" key="1">
    <source>
        <dbReference type="ARBA" id="ARBA00007435"/>
    </source>
</evidence>
<dbReference type="SUPFAM" id="SSF82771">
    <property type="entry name" value="GIY-YIG endonuclease"/>
    <property type="match status" value="1"/>
</dbReference>
<name>A0A9W6NDX7_9PSED</name>
<feature type="domain" description="GIY-YIG" evidence="2">
    <location>
        <begin position="3"/>
        <end position="79"/>
    </location>
</feature>
<proteinExistence type="inferred from homology"/>
<dbReference type="Gene3D" id="3.40.1440.10">
    <property type="entry name" value="GIY-YIG endonuclease"/>
    <property type="match status" value="1"/>
</dbReference>
<dbReference type="InterPro" id="IPR000305">
    <property type="entry name" value="GIY-YIG_endonuc"/>
</dbReference>
<organism evidence="3 4">
    <name type="scientific">Pseudomonas turukhanskensis</name>
    <dbReference type="NCBI Taxonomy" id="1806536"/>
    <lineage>
        <taxon>Bacteria</taxon>
        <taxon>Pseudomonadati</taxon>
        <taxon>Pseudomonadota</taxon>
        <taxon>Gammaproteobacteria</taxon>
        <taxon>Pseudomonadales</taxon>
        <taxon>Pseudomonadaceae</taxon>
        <taxon>Pseudomonas</taxon>
    </lineage>
</organism>
<dbReference type="InterPro" id="IPR050190">
    <property type="entry name" value="UPF0213_domain"/>
</dbReference>
<keyword evidence="4" id="KW-1185">Reference proteome</keyword>
<evidence type="ECO:0000259" key="2">
    <source>
        <dbReference type="PROSITE" id="PS50164"/>
    </source>
</evidence>
<dbReference type="EMBL" id="BSFN01000001">
    <property type="protein sequence ID" value="GLK87433.1"/>
    <property type="molecule type" value="Genomic_DNA"/>
</dbReference>
<evidence type="ECO:0000313" key="3">
    <source>
        <dbReference type="EMBL" id="GLK87433.1"/>
    </source>
</evidence>
<dbReference type="InterPro" id="IPR035901">
    <property type="entry name" value="GIY-YIG_endonuc_sf"/>
</dbReference>
<comment type="caution">
    <text evidence="3">The sequence shown here is derived from an EMBL/GenBank/DDBJ whole genome shotgun (WGS) entry which is preliminary data.</text>
</comment>
<reference evidence="3" key="2">
    <citation type="submission" date="2023-01" db="EMBL/GenBank/DDBJ databases">
        <authorList>
            <person name="Sun Q."/>
            <person name="Evtushenko L."/>
        </authorList>
    </citation>
    <scope>NUCLEOTIDE SEQUENCE</scope>
    <source>
        <strain evidence="3">VKM B-2935</strain>
    </source>
</reference>
<dbReference type="Proteomes" id="UP001143328">
    <property type="component" value="Unassembled WGS sequence"/>
</dbReference>
<accession>A0A9W6NDX7</accession>
<reference evidence="3" key="1">
    <citation type="journal article" date="2014" name="Int. J. Syst. Evol. Microbiol.">
        <title>Complete genome sequence of Corynebacterium casei LMG S-19264T (=DSM 44701T), isolated from a smear-ripened cheese.</title>
        <authorList>
            <consortium name="US DOE Joint Genome Institute (JGI-PGF)"/>
            <person name="Walter F."/>
            <person name="Albersmeier A."/>
            <person name="Kalinowski J."/>
            <person name="Ruckert C."/>
        </authorList>
    </citation>
    <scope>NUCLEOTIDE SEQUENCE</scope>
    <source>
        <strain evidence="3">VKM B-2935</strain>
    </source>
</reference>
<dbReference type="PROSITE" id="PS50164">
    <property type="entry name" value="GIY_YIG"/>
    <property type="match status" value="1"/>
</dbReference>
<dbReference type="RefSeq" id="WP_271193687.1">
    <property type="nucleotide sequence ID" value="NZ_BSFN01000001.1"/>
</dbReference>
<protein>
    <submittedName>
        <fullName evidence="3">Nuclease</fullName>
    </submittedName>
</protein>
<dbReference type="AlphaFoldDB" id="A0A9W6NDX7"/>
<gene>
    <name evidence="3" type="ORF">GCM10017655_04950</name>
</gene>
<dbReference type="CDD" id="cd10448">
    <property type="entry name" value="GIY-YIG_unchar_3"/>
    <property type="match status" value="1"/>
</dbReference>
<evidence type="ECO:0000313" key="4">
    <source>
        <dbReference type="Proteomes" id="UP001143328"/>
    </source>
</evidence>
<dbReference type="PANTHER" id="PTHR34477:SF5">
    <property type="entry name" value="BSL5627 PROTEIN"/>
    <property type="match status" value="1"/>
</dbReference>
<dbReference type="PANTHER" id="PTHR34477">
    <property type="entry name" value="UPF0213 PROTEIN YHBQ"/>
    <property type="match status" value="1"/>
</dbReference>
<dbReference type="Pfam" id="PF01541">
    <property type="entry name" value="GIY-YIG"/>
    <property type="match status" value="1"/>
</dbReference>
<comment type="similarity">
    <text evidence="1">Belongs to the UPF0213 family.</text>
</comment>
<dbReference type="SMART" id="SM00465">
    <property type="entry name" value="GIYc"/>
    <property type="match status" value="1"/>
</dbReference>